<evidence type="ECO:0000259" key="8">
    <source>
        <dbReference type="Pfam" id="PF00724"/>
    </source>
</evidence>
<dbReference type="InterPro" id="IPR001155">
    <property type="entry name" value="OxRdtase_FMN_N"/>
</dbReference>
<dbReference type="OrthoDB" id="72788at2759"/>
<dbReference type="GO" id="GO:0003959">
    <property type="term" value="F:NADPH dehydrogenase activity"/>
    <property type="evidence" value="ECO:0007669"/>
    <property type="project" value="InterPro"/>
</dbReference>
<dbReference type="GO" id="GO:0003677">
    <property type="term" value="F:DNA binding"/>
    <property type="evidence" value="ECO:0007669"/>
    <property type="project" value="InterPro"/>
</dbReference>
<dbReference type="PANTHER" id="PTHR43303:SF4">
    <property type="entry name" value="NADPH DEHYDROGENASE C23G7.10C-RELATED"/>
    <property type="match status" value="1"/>
</dbReference>
<evidence type="ECO:0000313" key="11">
    <source>
        <dbReference type="Proteomes" id="UP000020467"/>
    </source>
</evidence>
<dbReference type="SUPFAM" id="SSF51395">
    <property type="entry name" value="FMN-linked oxidoreductases"/>
    <property type="match status" value="1"/>
</dbReference>
<evidence type="ECO:0000256" key="3">
    <source>
        <dbReference type="ARBA" id="ARBA00022643"/>
    </source>
</evidence>
<evidence type="ECO:0000256" key="7">
    <source>
        <dbReference type="SAM" id="MobiDB-lite"/>
    </source>
</evidence>
<feature type="compositionally biased region" description="Polar residues" evidence="7">
    <location>
        <begin position="671"/>
        <end position="690"/>
    </location>
</feature>
<name>A0A010RCV4_9PEZI</name>
<dbReference type="InterPro" id="IPR044152">
    <property type="entry name" value="YqjM-like"/>
</dbReference>
<evidence type="ECO:0000256" key="4">
    <source>
        <dbReference type="ARBA" id="ARBA00022857"/>
    </source>
</evidence>
<dbReference type="GO" id="GO:0010181">
    <property type="term" value="F:FMN binding"/>
    <property type="evidence" value="ECO:0007669"/>
    <property type="project" value="InterPro"/>
</dbReference>
<dbReference type="Proteomes" id="UP000020467">
    <property type="component" value="Unassembled WGS sequence"/>
</dbReference>
<evidence type="ECO:0000259" key="9">
    <source>
        <dbReference type="Pfam" id="PF04082"/>
    </source>
</evidence>
<dbReference type="Pfam" id="PF04082">
    <property type="entry name" value="Fungal_trans"/>
    <property type="match status" value="1"/>
</dbReference>
<evidence type="ECO:0000313" key="10">
    <source>
        <dbReference type="EMBL" id="EXF78096.1"/>
    </source>
</evidence>
<evidence type="ECO:0000256" key="2">
    <source>
        <dbReference type="ARBA" id="ARBA00022630"/>
    </source>
</evidence>
<dbReference type="Pfam" id="PF00724">
    <property type="entry name" value="Oxidored_FMN"/>
    <property type="match status" value="1"/>
</dbReference>
<feature type="region of interest" description="Disordered" evidence="7">
    <location>
        <begin position="471"/>
        <end position="512"/>
    </location>
</feature>
<feature type="domain" description="NADH:flavin oxidoreductase/NADH oxidase N-terminal" evidence="8">
    <location>
        <begin position="51"/>
        <end position="390"/>
    </location>
</feature>
<sequence>MGSTLDEHYTGYRSVSVDGIPFFTPKQRVPVGTAILAPEKGVTAETITPAFLPITIRDKTFQNRIWVAPMCMYSCQDGKLSDFHVAHYGQWAIRGSALITIEAAAVTLRGRNTPQDAGLWSDDLIAPLKRVVDVIHSQSQKAAIQLQHAGRKCSVCPPWLGLRLVPDEFGGYAKSVQGPTTEPWNENYATPGQMTNEEILETIEAYGQAARRAILAGIDVIAIHGAHGYLIHSFASPATNKRTDKWGGSFENRTRFGIEVLRAVRRNIPGGTPVFWKISAVDWLPAGEGWELEDTLRYVPILAKEGVDLFDVSSGGTDRRQQVQLGQQYQVPFAKAIKDLKLPNVFVGAVGWIRDGETVHDILSNDKADVVHVAREFLRDPNFVQKVALSTNTEITWIDQYHRAPMNKKYVESTTSITTDVKAADGVTQSHDDQLTNKILRKQFKRQEHLQRHLRTQEHQPKSFVFIDQSKQQARPLQRFDPSSPSAEATASVNGTGPETTPSGSQMSQSLTTVDDTHLSTDLTGSNGNDEAFGSASSQLHAFGDDVFLEEAASDAELETCPAVHRRGETNVPDQEVNNGLNGYDFDARFLWSDPNVMADHYLSDVFSSMDHQPGPITNSDNLLHDNPNHETDGVDVESACREPGSGQQISPLVAGNDPHAPLTPPPPLSMTATRQTLQQASEQTGSEVSNAHGLHQPGVSWTVSSEAYERLSREIVRLARILPENFNLPKRQNLSRYLAGYIRGFHPHLPFLHLPTTSSDTISPVLLMALCAVGAFYGFERPQGYELYFASRAIAENHFEQHRRESMHHLMGHHSRHENLSGGLPRETSAGLNLTAANPVSNAKRKSLEIIQSLVVLTQLTSWVDSALVRDAIVTASQLSVLVREELNKSQPLEIDMKLATAWHDWWQDEGRRRTLYAAYVVVNLQTISFNIPPAIPNMEIRMLLPSSAAEWNAAGSGTWRDAVERSGLQRNDFQHCLKRLFSGHPVDKEVSTSSFANYVLIQGILQYLYFERQAALGMVNSALSLPPGVIDPYAQALRTWEADWNKSRESTLDPASPYGPLGFNSTAMLRLAHIRLSVGLGDESSLMGRDPQVLARAFVSEENPVPVQPAHLEQAISQCIDAFRIPVRVGIPLVARTQTGHWSVQHALASFACALMLTRWLENMSCFAEECGPESLGENEKHLLNTISSLIEETHYAGSLGTKESDALRIHRLRVIIVQVWAEAYQGVQVFEIVETIGTTFSLVAQILEDRLKV</sequence>
<dbReference type="InterPro" id="IPR007219">
    <property type="entry name" value="XnlR_reg_dom"/>
</dbReference>
<dbReference type="GO" id="GO:0008270">
    <property type="term" value="F:zinc ion binding"/>
    <property type="evidence" value="ECO:0007669"/>
    <property type="project" value="InterPro"/>
</dbReference>
<dbReference type="CDD" id="cd12148">
    <property type="entry name" value="fungal_TF_MHR"/>
    <property type="match status" value="1"/>
</dbReference>
<comment type="caution">
    <text evidence="10">The sequence shown here is derived from an EMBL/GenBank/DDBJ whole genome shotgun (WGS) entry which is preliminary data.</text>
</comment>
<organism evidence="10 11">
    <name type="scientific">Colletotrichum fioriniae PJ7</name>
    <dbReference type="NCBI Taxonomy" id="1445577"/>
    <lineage>
        <taxon>Eukaryota</taxon>
        <taxon>Fungi</taxon>
        <taxon>Dikarya</taxon>
        <taxon>Ascomycota</taxon>
        <taxon>Pezizomycotina</taxon>
        <taxon>Sordariomycetes</taxon>
        <taxon>Hypocreomycetidae</taxon>
        <taxon>Glomerellales</taxon>
        <taxon>Glomerellaceae</taxon>
        <taxon>Colletotrichum</taxon>
        <taxon>Colletotrichum acutatum species complex</taxon>
    </lineage>
</organism>
<keyword evidence="3" id="KW-0288">FMN</keyword>
<dbReference type="PANTHER" id="PTHR43303">
    <property type="entry name" value="NADPH DEHYDROGENASE C23G7.10C-RELATED"/>
    <property type="match status" value="1"/>
</dbReference>
<evidence type="ECO:0000256" key="6">
    <source>
        <dbReference type="ARBA" id="ARBA00023242"/>
    </source>
</evidence>
<gene>
    <name evidence="10" type="ORF">CFIO01_12340</name>
</gene>
<dbReference type="InterPro" id="IPR013785">
    <property type="entry name" value="Aldolase_TIM"/>
</dbReference>
<dbReference type="eggNOG" id="KOG0134">
    <property type="taxonomic scope" value="Eukaryota"/>
</dbReference>
<keyword evidence="2" id="KW-0285">Flavoprotein</keyword>
<dbReference type="CDD" id="cd02932">
    <property type="entry name" value="OYE_YqiM_FMN"/>
    <property type="match status" value="1"/>
</dbReference>
<feature type="compositionally biased region" description="Polar residues" evidence="7">
    <location>
        <begin position="613"/>
        <end position="622"/>
    </location>
</feature>
<feature type="region of interest" description="Disordered" evidence="7">
    <location>
        <begin position="613"/>
        <end position="696"/>
    </location>
</feature>
<comment type="cofactor">
    <cofactor evidence="1">
        <name>FMN</name>
        <dbReference type="ChEBI" id="CHEBI:58210"/>
    </cofactor>
</comment>
<keyword evidence="6" id="KW-0539">Nucleus</keyword>
<dbReference type="HOGENOM" id="CLU_265268_0_0_1"/>
<dbReference type="EMBL" id="JARH01000665">
    <property type="protein sequence ID" value="EXF78096.1"/>
    <property type="molecule type" value="Genomic_DNA"/>
</dbReference>
<keyword evidence="4" id="KW-0521">NADP</keyword>
<reference evidence="10 11" key="1">
    <citation type="submission" date="2014-02" db="EMBL/GenBank/DDBJ databases">
        <title>The genome sequence of Colletotrichum fioriniae PJ7.</title>
        <authorList>
            <person name="Baroncelli R."/>
            <person name="Thon M.R."/>
        </authorList>
    </citation>
    <scope>NUCLEOTIDE SEQUENCE [LARGE SCALE GENOMIC DNA]</scope>
    <source>
        <strain evidence="10 11">PJ7</strain>
    </source>
</reference>
<evidence type="ECO:0008006" key="12">
    <source>
        <dbReference type="Google" id="ProtNLM"/>
    </source>
</evidence>
<proteinExistence type="predicted"/>
<evidence type="ECO:0000256" key="5">
    <source>
        <dbReference type="ARBA" id="ARBA00023002"/>
    </source>
</evidence>
<dbReference type="GO" id="GO:0050661">
    <property type="term" value="F:NADP binding"/>
    <property type="evidence" value="ECO:0007669"/>
    <property type="project" value="InterPro"/>
</dbReference>
<protein>
    <recommendedName>
        <fullName evidence="12">NADH:flavin oxidoreductase/NADH oxidase N-terminal domain-containing protein</fullName>
    </recommendedName>
</protein>
<dbReference type="Gene3D" id="3.20.20.70">
    <property type="entry name" value="Aldolase class I"/>
    <property type="match status" value="1"/>
</dbReference>
<keyword evidence="11" id="KW-1185">Reference proteome</keyword>
<dbReference type="GO" id="GO:0006351">
    <property type="term" value="P:DNA-templated transcription"/>
    <property type="evidence" value="ECO:0007669"/>
    <property type="project" value="InterPro"/>
</dbReference>
<feature type="domain" description="Xylanolytic transcriptional activator regulatory" evidence="9">
    <location>
        <begin position="742"/>
        <end position="985"/>
    </location>
</feature>
<dbReference type="AlphaFoldDB" id="A0A010RCV4"/>
<keyword evidence="5" id="KW-0560">Oxidoreductase</keyword>
<evidence type="ECO:0000256" key="1">
    <source>
        <dbReference type="ARBA" id="ARBA00001917"/>
    </source>
</evidence>
<feature type="compositionally biased region" description="Basic and acidic residues" evidence="7">
    <location>
        <begin position="623"/>
        <end position="633"/>
    </location>
</feature>
<dbReference type="KEGG" id="cfj:CFIO01_12340"/>
<accession>A0A010RCV4</accession>